<sequence>MDANTTILAILDSTIQGALWAVLCFSLIQNFNLEDFWYLICALVLIVELGLLVLHQKITFPGIISYLGYEPNEKLNAMKKFNVGDHAINVVVMFVVVYAFIKV</sequence>
<keyword evidence="3" id="KW-1185">Reference proteome</keyword>
<dbReference type="EMBL" id="QPII01000001">
    <property type="protein sequence ID" value="RCV91968.1"/>
    <property type="molecule type" value="Genomic_DNA"/>
</dbReference>
<feature type="transmembrane region" description="Helical" evidence="1">
    <location>
        <begin position="83"/>
        <end position="101"/>
    </location>
</feature>
<evidence type="ECO:0000256" key="1">
    <source>
        <dbReference type="SAM" id="Phobius"/>
    </source>
</evidence>
<evidence type="ECO:0000313" key="2">
    <source>
        <dbReference type="EMBL" id="RCV91968.1"/>
    </source>
</evidence>
<gene>
    <name evidence="2" type="ORF">DU505_02565</name>
</gene>
<keyword evidence="1" id="KW-0472">Membrane</keyword>
<dbReference type="RefSeq" id="WP_114477416.1">
    <property type="nucleotide sequence ID" value="NZ_QPII01000001.1"/>
</dbReference>
<reference evidence="2 3" key="1">
    <citation type="submission" date="2018-07" db="EMBL/GenBank/DDBJ databases">
        <title>Halomonas montanilacus sp. nov., isolated from Lake Pengyan on Tibetan Plateau.</title>
        <authorList>
            <person name="Lu H."/>
            <person name="Xing P."/>
            <person name="Wu Q."/>
        </authorList>
    </citation>
    <scope>NUCLEOTIDE SEQUENCE [LARGE SCALE GENOMIC DNA]</scope>
    <source>
        <strain evidence="2 3">PYC7W</strain>
    </source>
</reference>
<keyword evidence="1" id="KW-0812">Transmembrane</keyword>
<dbReference type="Proteomes" id="UP000252405">
    <property type="component" value="Unassembled WGS sequence"/>
</dbReference>
<evidence type="ECO:0000313" key="3">
    <source>
        <dbReference type="Proteomes" id="UP000252405"/>
    </source>
</evidence>
<accession>A0A368U4F2</accession>
<comment type="caution">
    <text evidence="2">The sequence shown here is derived from an EMBL/GenBank/DDBJ whole genome shotgun (WGS) entry which is preliminary data.</text>
</comment>
<feature type="transmembrane region" description="Helical" evidence="1">
    <location>
        <begin position="36"/>
        <end position="54"/>
    </location>
</feature>
<dbReference type="AlphaFoldDB" id="A0A368U4F2"/>
<feature type="transmembrane region" description="Helical" evidence="1">
    <location>
        <begin position="7"/>
        <end position="30"/>
    </location>
</feature>
<proteinExistence type="predicted"/>
<protein>
    <submittedName>
        <fullName evidence="2">Uncharacterized protein</fullName>
    </submittedName>
</protein>
<organism evidence="2 3">
    <name type="scientific">Billgrantia montanilacus</name>
    <dbReference type="NCBI Taxonomy" id="2282305"/>
    <lineage>
        <taxon>Bacteria</taxon>
        <taxon>Pseudomonadati</taxon>
        <taxon>Pseudomonadota</taxon>
        <taxon>Gammaproteobacteria</taxon>
        <taxon>Oceanospirillales</taxon>
        <taxon>Halomonadaceae</taxon>
        <taxon>Billgrantia</taxon>
    </lineage>
</organism>
<name>A0A368U4F2_9GAMM</name>
<keyword evidence="1" id="KW-1133">Transmembrane helix</keyword>